<keyword evidence="10 12" id="KW-0472">Membrane</keyword>
<dbReference type="CDD" id="cd07327">
    <property type="entry name" value="M48B_HtpX_like"/>
    <property type="match status" value="1"/>
</dbReference>
<keyword evidence="3 11" id="KW-0645">Protease</keyword>
<dbReference type="AlphaFoldDB" id="A0A3P3R8R2"/>
<comment type="cofactor">
    <cofactor evidence="11">
        <name>Zn(2+)</name>
        <dbReference type="ChEBI" id="CHEBI:29105"/>
    </cofactor>
    <text evidence="11">Binds 1 zinc ion per subunit.</text>
</comment>
<evidence type="ECO:0000256" key="8">
    <source>
        <dbReference type="ARBA" id="ARBA00022989"/>
    </source>
</evidence>
<sequence length="347" mass="37512">MDWSLDRHLRRRMAVTVLALAALTLAFATGVAAVLAWGLEWLSRLFSLGVPFELRFALGGVVTLLGSVVMLWQALRTDAVETFDAVAVGSEAYPGLYATVTRLAQAADLPVPSVHVTDRERPLAMTTGLSTSDTKLVVSTGLLDVLDANELEAVIAHEIAHIKNRDATVMTLAEFPLASARSLGRTLQHSGGVHIALVAVALASYAFWGIGRLLVAALSRSRELAADRGASALVGDPAALASALETLDSDVPSAPDRDAREAALVSLSIVPDEQETPWPKLTYRDGWPIFWSYRLPVRRACRRLNEQHFRPILATHPATNERIDCLKSLEREHTTGTTGSETGLKHC</sequence>
<evidence type="ECO:0000256" key="7">
    <source>
        <dbReference type="ARBA" id="ARBA00022833"/>
    </source>
</evidence>
<dbReference type="PANTHER" id="PTHR43221:SF1">
    <property type="entry name" value="PROTEASE HTPX"/>
    <property type="match status" value="1"/>
</dbReference>
<dbReference type="InterPro" id="IPR001915">
    <property type="entry name" value="Peptidase_M48"/>
</dbReference>
<evidence type="ECO:0000256" key="1">
    <source>
        <dbReference type="ARBA" id="ARBA00004651"/>
    </source>
</evidence>
<evidence type="ECO:0000256" key="12">
    <source>
        <dbReference type="SAM" id="Phobius"/>
    </source>
</evidence>
<evidence type="ECO:0000259" key="13">
    <source>
        <dbReference type="Pfam" id="PF01435"/>
    </source>
</evidence>
<evidence type="ECO:0000256" key="4">
    <source>
        <dbReference type="ARBA" id="ARBA00022692"/>
    </source>
</evidence>
<evidence type="ECO:0000256" key="11">
    <source>
        <dbReference type="RuleBase" id="RU003983"/>
    </source>
</evidence>
<dbReference type="OrthoDB" id="242373at2157"/>
<dbReference type="RefSeq" id="WP_124955418.1">
    <property type="nucleotide sequence ID" value="NZ_RRCH01000028.1"/>
</dbReference>
<keyword evidence="9 11" id="KW-0482">Metalloprotease</keyword>
<evidence type="ECO:0000256" key="6">
    <source>
        <dbReference type="ARBA" id="ARBA00022801"/>
    </source>
</evidence>
<dbReference type="GO" id="GO:0005886">
    <property type="term" value="C:plasma membrane"/>
    <property type="evidence" value="ECO:0007669"/>
    <property type="project" value="UniProtKB-SubCell"/>
</dbReference>
<feature type="domain" description="Peptidase M48" evidence="13">
    <location>
        <begin position="97"/>
        <end position="328"/>
    </location>
</feature>
<dbReference type="GO" id="GO:0006508">
    <property type="term" value="P:proteolysis"/>
    <property type="evidence" value="ECO:0007669"/>
    <property type="project" value="UniProtKB-KW"/>
</dbReference>
<dbReference type="InterPro" id="IPR050083">
    <property type="entry name" value="HtpX_protease"/>
</dbReference>
<comment type="caution">
    <text evidence="14">The sequence shown here is derived from an EMBL/GenBank/DDBJ whole genome shotgun (WGS) entry which is preliminary data.</text>
</comment>
<feature type="transmembrane region" description="Helical" evidence="12">
    <location>
        <begin position="191"/>
        <end position="211"/>
    </location>
</feature>
<proteinExistence type="inferred from homology"/>
<evidence type="ECO:0000313" key="15">
    <source>
        <dbReference type="Proteomes" id="UP000282322"/>
    </source>
</evidence>
<evidence type="ECO:0000256" key="5">
    <source>
        <dbReference type="ARBA" id="ARBA00022723"/>
    </source>
</evidence>
<evidence type="ECO:0000256" key="10">
    <source>
        <dbReference type="ARBA" id="ARBA00023136"/>
    </source>
</evidence>
<dbReference type="PANTHER" id="PTHR43221">
    <property type="entry name" value="PROTEASE HTPX"/>
    <property type="match status" value="1"/>
</dbReference>
<reference evidence="14 15" key="1">
    <citation type="submission" date="2018-11" db="EMBL/GenBank/DDBJ databases">
        <title>Taxonoimc description of Halomarina strain SPP-AMP-1.</title>
        <authorList>
            <person name="Pal Y."/>
            <person name="Srinivasana K."/>
            <person name="Verma A."/>
            <person name="Kumar P."/>
        </authorList>
    </citation>
    <scope>NUCLEOTIDE SEQUENCE [LARGE SCALE GENOMIC DNA]</scope>
    <source>
        <strain evidence="14 15">SPP-AMP-1</strain>
    </source>
</reference>
<comment type="subcellular location">
    <subcellularLocation>
        <location evidence="1">Cell membrane</location>
        <topology evidence="1">Multi-pass membrane protein</topology>
    </subcellularLocation>
</comment>
<keyword evidence="5" id="KW-0479">Metal-binding</keyword>
<dbReference type="Pfam" id="PF01435">
    <property type="entry name" value="Peptidase_M48"/>
    <property type="match status" value="1"/>
</dbReference>
<keyword evidence="7 11" id="KW-0862">Zinc</keyword>
<feature type="transmembrane region" description="Helical" evidence="12">
    <location>
        <begin position="56"/>
        <end position="75"/>
    </location>
</feature>
<name>A0A3P3R8R2_9EURY</name>
<dbReference type="GO" id="GO:0046872">
    <property type="term" value="F:metal ion binding"/>
    <property type="evidence" value="ECO:0007669"/>
    <property type="project" value="UniProtKB-KW"/>
</dbReference>
<dbReference type="GO" id="GO:0004222">
    <property type="term" value="F:metalloendopeptidase activity"/>
    <property type="evidence" value="ECO:0007669"/>
    <property type="project" value="InterPro"/>
</dbReference>
<accession>A0A3P3R8R2</accession>
<gene>
    <name evidence="14" type="ORF">EIK79_12355</name>
</gene>
<dbReference type="Gene3D" id="3.30.2010.10">
    <property type="entry name" value="Metalloproteases ('zincins'), catalytic domain"/>
    <property type="match status" value="1"/>
</dbReference>
<keyword evidence="4 12" id="KW-0812">Transmembrane</keyword>
<comment type="similarity">
    <text evidence="11">Belongs to the peptidase M48 family.</text>
</comment>
<dbReference type="Proteomes" id="UP000282322">
    <property type="component" value="Unassembled WGS sequence"/>
</dbReference>
<evidence type="ECO:0000256" key="3">
    <source>
        <dbReference type="ARBA" id="ARBA00022670"/>
    </source>
</evidence>
<evidence type="ECO:0000313" key="14">
    <source>
        <dbReference type="EMBL" id="RRJ29428.1"/>
    </source>
</evidence>
<evidence type="ECO:0000256" key="2">
    <source>
        <dbReference type="ARBA" id="ARBA00022475"/>
    </source>
</evidence>
<keyword evidence="6 11" id="KW-0378">Hydrolase</keyword>
<dbReference type="EMBL" id="RRCH01000028">
    <property type="protein sequence ID" value="RRJ29428.1"/>
    <property type="molecule type" value="Genomic_DNA"/>
</dbReference>
<protein>
    <submittedName>
        <fullName evidence="14">Peptidase M48</fullName>
    </submittedName>
</protein>
<keyword evidence="2" id="KW-1003">Cell membrane</keyword>
<evidence type="ECO:0000256" key="9">
    <source>
        <dbReference type="ARBA" id="ARBA00023049"/>
    </source>
</evidence>
<organism evidence="14 15">
    <name type="scientific">Halocatena pleomorpha</name>
    <dbReference type="NCBI Taxonomy" id="1785090"/>
    <lineage>
        <taxon>Archaea</taxon>
        <taxon>Methanobacteriati</taxon>
        <taxon>Methanobacteriota</taxon>
        <taxon>Stenosarchaea group</taxon>
        <taxon>Halobacteria</taxon>
        <taxon>Halobacteriales</taxon>
        <taxon>Natronomonadaceae</taxon>
        <taxon>Halocatena</taxon>
    </lineage>
</organism>
<keyword evidence="8 12" id="KW-1133">Transmembrane helix</keyword>
<keyword evidence="15" id="KW-1185">Reference proteome</keyword>